<keyword evidence="3 5" id="KW-1133">Transmembrane helix</keyword>
<comment type="subcellular location">
    <subcellularLocation>
        <location evidence="1">Membrane</location>
        <topology evidence="1">Multi-pass membrane protein</topology>
    </subcellularLocation>
</comment>
<gene>
    <name evidence="6" type="ORF">HNP82_003237</name>
</gene>
<evidence type="ECO:0000313" key="7">
    <source>
        <dbReference type="Proteomes" id="UP000543642"/>
    </source>
</evidence>
<dbReference type="EMBL" id="JACHFW010000019">
    <property type="protein sequence ID" value="MBB5266081.1"/>
    <property type="molecule type" value="Genomic_DNA"/>
</dbReference>
<name>A0A7W8M753_9FIRM</name>
<comment type="caution">
    <text evidence="6">The sequence shown here is derived from an EMBL/GenBank/DDBJ whole genome shotgun (WGS) entry which is preliminary data.</text>
</comment>
<feature type="transmembrane region" description="Helical" evidence="5">
    <location>
        <begin position="171"/>
        <end position="193"/>
    </location>
</feature>
<reference evidence="6 7" key="1">
    <citation type="submission" date="2020-08" db="EMBL/GenBank/DDBJ databases">
        <title>Genomic Encyclopedia of Type Strains, Phase IV (KMG-IV): sequencing the most valuable type-strain genomes for metagenomic binning, comparative biology and taxonomic classification.</title>
        <authorList>
            <person name="Goeker M."/>
        </authorList>
    </citation>
    <scope>NUCLEOTIDE SEQUENCE [LARGE SCALE GENOMIC DNA]</scope>
    <source>
        <strain evidence="6 7">DSM 106146</strain>
    </source>
</reference>
<keyword evidence="7" id="KW-1185">Reference proteome</keyword>
<evidence type="ECO:0000256" key="5">
    <source>
        <dbReference type="SAM" id="Phobius"/>
    </source>
</evidence>
<evidence type="ECO:0000313" key="6">
    <source>
        <dbReference type="EMBL" id="MBB5266081.1"/>
    </source>
</evidence>
<sequence>MNIVLIVAVIILIASALAGFGRGLVKSVFSTFALIVAIVLAVQVMPYGTKLLRTTPLYTSINDSIQASLEDQFQVAAQGAGEQMEAIDQMDNLPDFLKDILKSNNNAEVYEALGIDQFSEYISNYITCLILNAISLIVCFLVIYIILRIIGCMLDMLSRIPVINGLNKIGGFIFGLFNGAIYLWLACIIVTIFSTTQWGQYIFQQINDSVILSFIYNNNYLLELMANMGKVLF</sequence>
<dbReference type="GO" id="GO:0009403">
    <property type="term" value="P:toxin biosynthetic process"/>
    <property type="evidence" value="ECO:0007669"/>
    <property type="project" value="InterPro"/>
</dbReference>
<proteinExistence type="predicted"/>
<dbReference type="Pfam" id="PF02674">
    <property type="entry name" value="Colicin_V"/>
    <property type="match status" value="2"/>
</dbReference>
<dbReference type="Proteomes" id="UP000543642">
    <property type="component" value="Unassembled WGS sequence"/>
</dbReference>
<dbReference type="PANTHER" id="PTHR37306:SF1">
    <property type="entry name" value="COLICIN V PRODUCTION PROTEIN"/>
    <property type="match status" value="1"/>
</dbReference>
<dbReference type="InterPro" id="IPR003825">
    <property type="entry name" value="Colicin-V_CvpA"/>
</dbReference>
<dbReference type="PANTHER" id="PTHR37306">
    <property type="entry name" value="COLICIN V PRODUCTION PROTEIN"/>
    <property type="match status" value="1"/>
</dbReference>
<organism evidence="6 7">
    <name type="scientific">Catenibacillus scindens</name>
    <dbReference type="NCBI Taxonomy" id="673271"/>
    <lineage>
        <taxon>Bacteria</taxon>
        <taxon>Bacillati</taxon>
        <taxon>Bacillota</taxon>
        <taxon>Clostridia</taxon>
        <taxon>Lachnospirales</taxon>
        <taxon>Lachnospiraceae</taxon>
        <taxon>Catenibacillus</taxon>
    </lineage>
</organism>
<dbReference type="GO" id="GO:0016020">
    <property type="term" value="C:membrane"/>
    <property type="evidence" value="ECO:0007669"/>
    <property type="project" value="UniProtKB-SubCell"/>
</dbReference>
<evidence type="ECO:0000256" key="2">
    <source>
        <dbReference type="ARBA" id="ARBA00022692"/>
    </source>
</evidence>
<feature type="transmembrane region" description="Helical" evidence="5">
    <location>
        <begin position="129"/>
        <end position="151"/>
    </location>
</feature>
<dbReference type="RefSeq" id="WP_183776343.1">
    <property type="nucleotide sequence ID" value="NZ_CAWVEG010000179.1"/>
</dbReference>
<accession>A0A7W8M753</accession>
<evidence type="ECO:0000256" key="3">
    <source>
        <dbReference type="ARBA" id="ARBA00022989"/>
    </source>
</evidence>
<keyword evidence="2 5" id="KW-0812">Transmembrane</keyword>
<evidence type="ECO:0000256" key="4">
    <source>
        <dbReference type="ARBA" id="ARBA00023136"/>
    </source>
</evidence>
<dbReference type="AlphaFoldDB" id="A0A7W8M753"/>
<protein>
    <submittedName>
        <fullName evidence="6">Putative membrane protein required for colicin V production</fullName>
    </submittedName>
</protein>
<feature type="transmembrane region" description="Helical" evidence="5">
    <location>
        <begin position="28"/>
        <end position="48"/>
    </location>
</feature>
<keyword evidence="4 5" id="KW-0472">Membrane</keyword>
<evidence type="ECO:0000256" key="1">
    <source>
        <dbReference type="ARBA" id="ARBA00004141"/>
    </source>
</evidence>